<evidence type="ECO:0000313" key="11">
    <source>
        <dbReference type="EMBL" id="MPC58919.1"/>
    </source>
</evidence>
<keyword evidence="6" id="KW-0508">mRNA splicing</keyword>
<dbReference type="InterPro" id="IPR019339">
    <property type="entry name" value="CIR_N_dom"/>
</dbReference>
<dbReference type="InterPro" id="IPR051376">
    <property type="entry name" value="CWC25_splicing_factor"/>
</dbReference>
<evidence type="ECO:0000256" key="1">
    <source>
        <dbReference type="ARBA" id="ARBA00004123"/>
    </source>
</evidence>
<dbReference type="AlphaFoldDB" id="A0A5B7GMT5"/>
<keyword evidence="7" id="KW-0539">Nucleus</keyword>
<evidence type="ECO:0000256" key="9">
    <source>
        <dbReference type="SAM" id="MobiDB-lite"/>
    </source>
</evidence>
<comment type="subcellular location">
    <subcellularLocation>
        <location evidence="1">Nucleus</location>
    </subcellularLocation>
</comment>
<keyword evidence="12" id="KW-1185">Reference proteome</keyword>
<gene>
    <name evidence="11" type="primary">CWC25</name>
    <name evidence="11" type="ORF">E2C01_052931</name>
</gene>
<accession>A0A5B7GMT5</accession>
<sequence length="277" mass="32206">MKNQERVWKAEQQKAEEDRKMAELQRELKEEREREVLKRTAEASGAIAKRGEEKLDWMYKGPGGHVSREEYLLGRKIDKALEQLERAEAAEEAQEGDPPPPQQSKSSYTIEHEINPESVIRREQSDIQVDMHRKLMEDPLLLIRKQEEETKRQITNNPVKMKQLQQLINTIKSKKNKRSRRSESTDSLSTSSDSESEDEKRGKRKKKMKKKLKQRQSLSSSSSSDDTESSSSSESDKGKKHKKKKKKSKSKKKKKEKSEQFGKCFSRDHRGEGKISH</sequence>
<dbReference type="OrthoDB" id="21123at2759"/>
<feature type="compositionally biased region" description="Low complexity" evidence="9">
    <location>
        <begin position="215"/>
        <end position="233"/>
    </location>
</feature>
<evidence type="ECO:0000259" key="10">
    <source>
        <dbReference type="SMART" id="SM01083"/>
    </source>
</evidence>
<dbReference type="SMART" id="SM01083">
    <property type="entry name" value="Cir_N"/>
    <property type="match status" value="1"/>
</dbReference>
<keyword evidence="3" id="KW-0507">mRNA processing</keyword>
<dbReference type="EMBL" id="VSRR010016107">
    <property type="protein sequence ID" value="MPC58919.1"/>
    <property type="molecule type" value="Genomic_DNA"/>
</dbReference>
<evidence type="ECO:0000256" key="5">
    <source>
        <dbReference type="ARBA" id="ARBA00023054"/>
    </source>
</evidence>
<protein>
    <submittedName>
        <fullName evidence="11">Pre-mRNA-splicing factor CWC25</fullName>
    </submittedName>
</protein>
<comment type="similarity">
    <text evidence="2">Belongs to the CWC25 family.</text>
</comment>
<dbReference type="InterPro" id="IPR022209">
    <property type="entry name" value="CWC25"/>
</dbReference>
<feature type="compositionally biased region" description="Basic residues" evidence="9">
    <location>
        <begin position="238"/>
        <end position="255"/>
    </location>
</feature>
<feature type="compositionally biased region" description="Basic and acidic residues" evidence="9">
    <location>
        <begin position="110"/>
        <end position="126"/>
    </location>
</feature>
<keyword evidence="5 8" id="KW-0175">Coiled coil</keyword>
<dbReference type="PANTHER" id="PTHR16196:SF0">
    <property type="entry name" value="PRE-MRNA-SPLICING FACTOR CWC25 HOMOLOG"/>
    <property type="match status" value="1"/>
</dbReference>
<feature type="compositionally biased region" description="Basic and acidic residues" evidence="9">
    <location>
        <begin position="256"/>
        <end position="277"/>
    </location>
</feature>
<feature type="compositionally biased region" description="Polar residues" evidence="9">
    <location>
        <begin position="153"/>
        <end position="171"/>
    </location>
</feature>
<comment type="caution">
    <text evidence="11">The sequence shown here is derived from an EMBL/GenBank/DDBJ whole genome shotgun (WGS) entry which is preliminary data.</text>
</comment>
<dbReference type="Pfam" id="PF10197">
    <property type="entry name" value="Cir_N"/>
    <property type="match status" value="1"/>
</dbReference>
<feature type="domain" description="CBF1-interacting co-repressor CIR N-terminal" evidence="10">
    <location>
        <begin position="1"/>
        <end position="31"/>
    </location>
</feature>
<name>A0A5B7GMT5_PORTR</name>
<proteinExistence type="inferred from homology"/>
<organism evidence="11 12">
    <name type="scientific">Portunus trituberculatus</name>
    <name type="common">Swimming crab</name>
    <name type="synonym">Neptunus trituberculatus</name>
    <dbReference type="NCBI Taxonomy" id="210409"/>
    <lineage>
        <taxon>Eukaryota</taxon>
        <taxon>Metazoa</taxon>
        <taxon>Ecdysozoa</taxon>
        <taxon>Arthropoda</taxon>
        <taxon>Crustacea</taxon>
        <taxon>Multicrustacea</taxon>
        <taxon>Malacostraca</taxon>
        <taxon>Eumalacostraca</taxon>
        <taxon>Eucarida</taxon>
        <taxon>Decapoda</taxon>
        <taxon>Pleocyemata</taxon>
        <taxon>Brachyura</taxon>
        <taxon>Eubrachyura</taxon>
        <taxon>Portunoidea</taxon>
        <taxon>Portunidae</taxon>
        <taxon>Portuninae</taxon>
        <taxon>Portunus</taxon>
    </lineage>
</organism>
<dbReference type="GO" id="GO:0005684">
    <property type="term" value="C:U2-type spliceosomal complex"/>
    <property type="evidence" value="ECO:0007669"/>
    <property type="project" value="TreeGrafter"/>
</dbReference>
<evidence type="ECO:0000256" key="6">
    <source>
        <dbReference type="ARBA" id="ARBA00023187"/>
    </source>
</evidence>
<dbReference type="PANTHER" id="PTHR16196">
    <property type="entry name" value="CELL CYCLE CONTROL PROTEIN CWF25"/>
    <property type="match status" value="1"/>
</dbReference>
<evidence type="ECO:0000256" key="3">
    <source>
        <dbReference type="ARBA" id="ARBA00022664"/>
    </source>
</evidence>
<evidence type="ECO:0000313" key="12">
    <source>
        <dbReference type="Proteomes" id="UP000324222"/>
    </source>
</evidence>
<evidence type="ECO:0000256" key="2">
    <source>
        <dbReference type="ARBA" id="ARBA00006695"/>
    </source>
</evidence>
<feature type="compositionally biased region" description="Basic residues" evidence="9">
    <location>
        <begin position="202"/>
        <end position="214"/>
    </location>
</feature>
<feature type="region of interest" description="Disordered" evidence="9">
    <location>
        <begin position="83"/>
        <end position="126"/>
    </location>
</feature>
<feature type="coiled-coil region" evidence="8">
    <location>
        <begin position="7"/>
        <end position="34"/>
    </location>
</feature>
<evidence type="ECO:0000256" key="4">
    <source>
        <dbReference type="ARBA" id="ARBA00022728"/>
    </source>
</evidence>
<evidence type="ECO:0000256" key="7">
    <source>
        <dbReference type="ARBA" id="ARBA00023242"/>
    </source>
</evidence>
<reference evidence="11 12" key="1">
    <citation type="submission" date="2019-05" db="EMBL/GenBank/DDBJ databases">
        <title>Another draft genome of Portunus trituberculatus and its Hox gene families provides insights of decapod evolution.</title>
        <authorList>
            <person name="Jeong J.-H."/>
            <person name="Song I."/>
            <person name="Kim S."/>
            <person name="Choi T."/>
            <person name="Kim D."/>
            <person name="Ryu S."/>
            <person name="Kim W."/>
        </authorList>
    </citation>
    <scope>NUCLEOTIDE SEQUENCE [LARGE SCALE GENOMIC DNA]</scope>
    <source>
        <tissue evidence="11">Muscle</tissue>
    </source>
</reference>
<dbReference type="GO" id="GO:0000398">
    <property type="term" value="P:mRNA splicing, via spliceosome"/>
    <property type="evidence" value="ECO:0007669"/>
    <property type="project" value="TreeGrafter"/>
</dbReference>
<dbReference type="Pfam" id="PF12542">
    <property type="entry name" value="CWC25"/>
    <property type="match status" value="1"/>
</dbReference>
<dbReference type="Proteomes" id="UP000324222">
    <property type="component" value="Unassembled WGS sequence"/>
</dbReference>
<evidence type="ECO:0000256" key="8">
    <source>
        <dbReference type="SAM" id="Coils"/>
    </source>
</evidence>
<keyword evidence="4" id="KW-0747">Spliceosome</keyword>
<feature type="region of interest" description="Disordered" evidence="9">
    <location>
        <begin position="148"/>
        <end position="277"/>
    </location>
</feature>